<sequence>MAWHAAIMSTSPAQRAQAARVTKSASLNSPLVRGVAAGSVQRVTAAHSLSVIVGAGERGAVVQAHNVIRQASSGPRADSFVFIDESPEVRLIRGERRVDRAACAVELRTLLVFLARVGDQAVDYCVARAEVLARLAGGVLGDGEPPLQRADILDARQRGDERAERQPVSKRRAVHAAAFAPA</sequence>
<organism evidence="1 2">
    <name type="scientific">Burkholderia ubonensis</name>
    <dbReference type="NCBI Taxonomy" id="101571"/>
    <lineage>
        <taxon>Bacteria</taxon>
        <taxon>Pseudomonadati</taxon>
        <taxon>Pseudomonadota</taxon>
        <taxon>Betaproteobacteria</taxon>
        <taxon>Burkholderiales</taxon>
        <taxon>Burkholderiaceae</taxon>
        <taxon>Burkholderia</taxon>
        <taxon>Burkholderia cepacia complex</taxon>
    </lineage>
</organism>
<gene>
    <name evidence="1" type="ORF">WM16_13785</name>
</gene>
<dbReference type="AlphaFoldDB" id="A0A102XW75"/>
<evidence type="ECO:0000313" key="2">
    <source>
        <dbReference type="Proteomes" id="UP000065504"/>
    </source>
</evidence>
<protein>
    <submittedName>
        <fullName evidence="1">Uncharacterized protein</fullName>
    </submittedName>
</protein>
<reference evidence="1 2" key="1">
    <citation type="submission" date="2015-11" db="EMBL/GenBank/DDBJ databases">
        <title>Expanding the genomic diversity of Burkholderia species for the development of highly accurate diagnostics.</title>
        <authorList>
            <person name="Sahl J."/>
            <person name="Keim P."/>
            <person name="Wagner D."/>
        </authorList>
    </citation>
    <scope>NUCLEOTIDE SEQUENCE [LARGE SCALE GENOMIC DNA]</scope>
    <source>
        <strain evidence="1 2">MSMB782WGS</strain>
    </source>
</reference>
<evidence type="ECO:0000313" key="1">
    <source>
        <dbReference type="EMBL" id="KWK75344.1"/>
    </source>
</evidence>
<name>A0A102XW75_9BURK</name>
<proteinExistence type="predicted"/>
<accession>A0A102XW75</accession>
<dbReference type="Proteomes" id="UP000065504">
    <property type="component" value="Unassembled WGS sequence"/>
</dbReference>
<comment type="caution">
    <text evidence="1">The sequence shown here is derived from an EMBL/GenBank/DDBJ whole genome shotgun (WGS) entry which is preliminary data.</text>
</comment>
<dbReference type="EMBL" id="LPLU01000084">
    <property type="protein sequence ID" value="KWK75344.1"/>
    <property type="molecule type" value="Genomic_DNA"/>
</dbReference>